<proteinExistence type="predicted"/>
<dbReference type="Proteomes" id="UP000294980">
    <property type="component" value="Unassembled WGS sequence"/>
</dbReference>
<evidence type="ECO:0000313" key="2">
    <source>
        <dbReference type="EMBL" id="TCO75880.1"/>
    </source>
</evidence>
<comment type="caution">
    <text evidence="2">The sequence shown here is derived from an EMBL/GenBank/DDBJ whole genome shotgun (WGS) entry which is preliminary data.</text>
</comment>
<feature type="transmembrane region" description="Helical" evidence="1">
    <location>
        <begin position="43"/>
        <end position="64"/>
    </location>
</feature>
<dbReference type="RefSeq" id="WP_117315982.1">
    <property type="nucleotide sequence ID" value="NZ_QQSW01000005.1"/>
</dbReference>
<organism evidence="2 3">
    <name type="scientific">Chromatocurvus halotolerans</name>
    <dbReference type="NCBI Taxonomy" id="1132028"/>
    <lineage>
        <taxon>Bacteria</taxon>
        <taxon>Pseudomonadati</taxon>
        <taxon>Pseudomonadota</taxon>
        <taxon>Gammaproteobacteria</taxon>
        <taxon>Cellvibrionales</taxon>
        <taxon>Halieaceae</taxon>
        <taxon>Chromatocurvus</taxon>
    </lineage>
</organism>
<keyword evidence="1" id="KW-0812">Transmembrane</keyword>
<evidence type="ECO:0000256" key="1">
    <source>
        <dbReference type="SAM" id="Phobius"/>
    </source>
</evidence>
<dbReference type="Pfam" id="PF20556">
    <property type="entry name" value="DUF6768"/>
    <property type="match status" value="1"/>
</dbReference>
<keyword evidence="1" id="KW-1133">Transmembrane helix</keyword>
<gene>
    <name evidence="2" type="ORF">EV688_10670</name>
</gene>
<dbReference type="InterPro" id="IPR046659">
    <property type="entry name" value="DUF6768"/>
</dbReference>
<protein>
    <submittedName>
        <fullName evidence="2">Uncharacterized protein</fullName>
    </submittedName>
</protein>
<feature type="transmembrane region" description="Helical" evidence="1">
    <location>
        <begin position="76"/>
        <end position="96"/>
    </location>
</feature>
<dbReference type="OrthoDB" id="8447559at2"/>
<keyword evidence="3" id="KW-1185">Reference proteome</keyword>
<reference evidence="2 3" key="1">
    <citation type="submission" date="2019-03" db="EMBL/GenBank/DDBJ databases">
        <title>Genomic Encyclopedia of Type Strains, Phase IV (KMG-IV): sequencing the most valuable type-strain genomes for metagenomic binning, comparative biology and taxonomic classification.</title>
        <authorList>
            <person name="Goeker M."/>
        </authorList>
    </citation>
    <scope>NUCLEOTIDE SEQUENCE [LARGE SCALE GENOMIC DNA]</scope>
    <source>
        <strain evidence="2 3">DSM 23344</strain>
    </source>
</reference>
<accession>A0A4V2SBK5</accession>
<name>A0A4V2SBK5_9GAMM</name>
<keyword evidence="1" id="KW-0472">Membrane</keyword>
<evidence type="ECO:0000313" key="3">
    <source>
        <dbReference type="Proteomes" id="UP000294980"/>
    </source>
</evidence>
<dbReference type="EMBL" id="SLWX01000006">
    <property type="protein sequence ID" value="TCO75880.1"/>
    <property type="molecule type" value="Genomic_DNA"/>
</dbReference>
<dbReference type="AlphaFoldDB" id="A0A4V2SBK5"/>
<sequence>MSNVDDMIRKTLEEQDRAVWAELGEEPGYLRQAFGLFRGPLGWVMRLVMAVQLALFGTGIWAAINLMDASDPVRAVQWGVLVVVLVQIITFLRGFMGSQFEANRILRELALVQLKLSSGAAPH</sequence>